<reference evidence="9 10" key="1">
    <citation type="submission" date="2024-09" db="EMBL/GenBank/DDBJ databases">
        <authorList>
            <person name="Sun Q."/>
            <person name="Mori K."/>
        </authorList>
    </citation>
    <scope>NUCLEOTIDE SEQUENCE [LARGE SCALE GENOMIC DNA]</scope>
    <source>
        <strain evidence="9 10">CGMCC 1.15906</strain>
    </source>
</reference>
<dbReference type="InterPro" id="IPR051202">
    <property type="entry name" value="Peptidase_C40"/>
</dbReference>
<sequence length="493" mass="52390">MRTVTGASTGGSSGRIGRHVLAGVLAISMTGSIALVAVPAYGDPTPPVIPSQNEVDAAKRAAAAKAAQVATIEKRLAGATDRLELLGQVAGRAAEAYNGAVYKLGLAKVEAKAAAERAEKAERTLADQRRHIGRFAAASYQGGGDLAQVAPLFSVDGPQELLDSAGASRSISSAMQASFLRYTATQLVRNAFRLQSEQALKRVTAATKAAAIAKTQAAAAQRSQAAAVAAMGAERRAQITQLATLRQTSYQVAEQRQNGLEELARQRAAAEAARKAEELRLRAAAKAAAEAAQRAAEQAAKRASRAKAERARKAAERAEQAAKRAREAKTRAEREKAAREAEEAAREAEKEAGRGGKGGGKKDDGNDNVPGRSGVAGVIDFAREQLGEPYVWGAEGPDAWDCSGLTMKAWARAGVRLPHYSVAQYEQVRKIAEDDLRPGDLIFWSQDAEDPGTIFHVGLYIGEGRMIHAPRTGRPVRIDSVYYWETPDFFGRP</sequence>
<dbReference type="RefSeq" id="WP_380051152.1">
    <property type="nucleotide sequence ID" value="NZ_JBHLTC010000030.1"/>
</dbReference>
<feature type="compositionally biased region" description="Basic and acidic residues" evidence="6">
    <location>
        <begin position="306"/>
        <end position="365"/>
    </location>
</feature>
<dbReference type="Pfam" id="PF00877">
    <property type="entry name" value="NLPC_P60"/>
    <property type="match status" value="1"/>
</dbReference>
<keyword evidence="7" id="KW-0812">Transmembrane</keyword>
<keyword evidence="7" id="KW-0472">Membrane</keyword>
<evidence type="ECO:0000313" key="10">
    <source>
        <dbReference type="Proteomes" id="UP001589890"/>
    </source>
</evidence>
<comment type="similarity">
    <text evidence="1">Belongs to the peptidase C40 family.</text>
</comment>
<keyword evidence="3" id="KW-0378">Hydrolase</keyword>
<proteinExistence type="inferred from homology"/>
<name>A0ABV6QTQ3_9ACTN</name>
<dbReference type="EMBL" id="JBHLTC010000030">
    <property type="protein sequence ID" value="MFC0626977.1"/>
    <property type="molecule type" value="Genomic_DNA"/>
</dbReference>
<evidence type="ECO:0000259" key="8">
    <source>
        <dbReference type="PROSITE" id="PS51935"/>
    </source>
</evidence>
<keyword evidence="7" id="KW-1133">Transmembrane helix</keyword>
<comment type="caution">
    <text evidence="9">The sequence shown here is derived from an EMBL/GenBank/DDBJ whole genome shotgun (WGS) entry which is preliminary data.</text>
</comment>
<accession>A0ABV6QTQ3</accession>
<dbReference type="InterPro" id="IPR038765">
    <property type="entry name" value="Papain-like_cys_pep_sf"/>
</dbReference>
<dbReference type="SUPFAM" id="SSF54001">
    <property type="entry name" value="Cysteine proteinases"/>
    <property type="match status" value="1"/>
</dbReference>
<evidence type="ECO:0000256" key="3">
    <source>
        <dbReference type="ARBA" id="ARBA00022801"/>
    </source>
</evidence>
<keyword evidence="2" id="KW-0645">Protease</keyword>
<evidence type="ECO:0000256" key="6">
    <source>
        <dbReference type="SAM" id="MobiDB-lite"/>
    </source>
</evidence>
<dbReference type="InterPro" id="IPR000064">
    <property type="entry name" value="NLP_P60_dom"/>
</dbReference>
<evidence type="ECO:0000256" key="7">
    <source>
        <dbReference type="SAM" id="Phobius"/>
    </source>
</evidence>
<gene>
    <name evidence="9" type="ORF">ACFFGN_23050</name>
</gene>
<evidence type="ECO:0000313" key="9">
    <source>
        <dbReference type="EMBL" id="MFC0626977.1"/>
    </source>
</evidence>
<evidence type="ECO:0000256" key="2">
    <source>
        <dbReference type="ARBA" id="ARBA00022670"/>
    </source>
</evidence>
<keyword evidence="10" id="KW-1185">Reference proteome</keyword>
<keyword evidence="5" id="KW-0175">Coiled coil</keyword>
<dbReference type="PANTHER" id="PTHR47053:SF1">
    <property type="entry name" value="MUREIN DD-ENDOPEPTIDASE MEPH-RELATED"/>
    <property type="match status" value="1"/>
</dbReference>
<dbReference type="Gene3D" id="3.90.1720.10">
    <property type="entry name" value="endopeptidase domain like (from Nostoc punctiforme)"/>
    <property type="match status" value="1"/>
</dbReference>
<feature type="coiled-coil region" evidence="5">
    <location>
        <begin position="104"/>
        <end position="131"/>
    </location>
</feature>
<evidence type="ECO:0000256" key="4">
    <source>
        <dbReference type="ARBA" id="ARBA00022807"/>
    </source>
</evidence>
<organism evidence="9 10">
    <name type="scientific">Kribbella deserti</name>
    <dbReference type="NCBI Taxonomy" id="1926257"/>
    <lineage>
        <taxon>Bacteria</taxon>
        <taxon>Bacillati</taxon>
        <taxon>Actinomycetota</taxon>
        <taxon>Actinomycetes</taxon>
        <taxon>Propionibacteriales</taxon>
        <taxon>Kribbellaceae</taxon>
        <taxon>Kribbella</taxon>
    </lineage>
</organism>
<dbReference type="PROSITE" id="PS51935">
    <property type="entry name" value="NLPC_P60"/>
    <property type="match status" value="1"/>
</dbReference>
<protein>
    <submittedName>
        <fullName evidence="9">C40 family peptidase</fullName>
    </submittedName>
</protein>
<evidence type="ECO:0000256" key="1">
    <source>
        <dbReference type="ARBA" id="ARBA00007074"/>
    </source>
</evidence>
<feature type="domain" description="NlpC/P60" evidence="8">
    <location>
        <begin position="372"/>
        <end position="493"/>
    </location>
</feature>
<evidence type="ECO:0000256" key="5">
    <source>
        <dbReference type="SAM" id="Coils"/>
    </source>
</evidence>
<dbReference type="Proteomes" id="UP001589890">
    <property type="component" value="Unassembled WGS sequence"/>
</dbReference>
<dbReference type="PANTHER" id="PTHR47053">
    <property type="entry name" value="MUREIN DD-ENDOPEPTIDASE MEPH-RELATED"/>
    <property type="match status" value="1"/>
</dbReference>
<keyword evidence="4" id="KW-0788">Thiol protease</keyword>
<feature type="region of interest" description="Disordered" evidence="6">
    <location>
        <begin position="296"/>
        <end position="374"/>
    </location>
</feature>
<feature type="transmembrane region" description="Helical" evidence="7">
    <location>
        <begin position="20"/>
        <end position="42"/>
    </location>
</feature>